<comment type="caution">
    <text evidence="2">The sequence shown here is derived from an EMBL/GenBank/DDBJ whole genome shotgun (WGS) entry which is preliminary data.</text>
</comment>
<protein>
    <recommendedName>
        <fullName evidence="4">Peptidase M48 domain-containing protein</fullName>
    </recommendedName>
</protein>
<keyword evidence="1" id="KW-0472">Membrane</keyword>
<dbReference type="AlphaFoldDB" id="A0ABD5P6E2"/>
<feature type="transmembrane region" description="Helical" evidence="1">
    <location>
        <begin position="12"/>
        <end position="31"/>
    </location>
</feature>
<dbReference type="RefSeq" id="WP_267624820.1">
    <property type="nucleotide sequence ID" value="NZ_JAODIW010000010.1"/>
</dbReference>
<feature type="transmembrane region" description="Helical" evidence="1">
    <location>
        <begin position="182"/>
        <end position="200"/>
    </location>
</feature>
<keyword evidence="1" id="KW-1133">Transmembrane helix</keyword>
<name>A0ABD5P6E2_9EURY</name>
<feature type="transmembrane region" description="Helical" evidence="1">
    <location>
        <begin position="149"/>
        <end position="170"/>
    </location>
</feature>
<organism evidence="2 3">
    <name type="scientific">Halobium salinum</name>
    <dbReference type="NCBI Taxonomy" id="1364940"/>
    <lineage>
        <taxon>Archaea</taxon>
        <taxon>Methanobacteriati</taxon>
        <taxon>Methanobacteriota</taxon>
        <taxon>Stenosarchaea group</taxon>
        <taxon>Halobacteria</taxon>
        <taxon>Halobacteriales</taxon>
        <taxon>Haloferacaceae</taxon>
        <taxon>Halobium</taxon>
    </lineage>
</organism>
<evidence type="ECO:0000313" key="2">
    <source>
        <dbReference type="EMBL" id="MFC4356467.1"/>
    </source>
</evidence>
<evidence type="ECO:0000256" key="1">
    <source>
        <dbReference type="SAM" id="Phobius"/>
    </source>
</evidence>
<dbReference type="EMBL" id="JBHSDS010000001">
    <property type="protein sequence ID" value="MFC4356467.1"/>
    <property type="molecule type" value="Genomic_DNA"/>
</dbReference>
<keyword evidence="1" id="KW-0812">Transmembrane</keyword>
<evidence type="ECO:0008006" key="4">
    <source>
        <dbReference type="Google" id="ProtNLM"/>
    </source>
</evidence>
<dbReference type="Proteomes" id="UP001595921">
    <property type="component" value="Unassembled WGS sequence"/>
</dbReference>
<sequence length="261" mass="30618">MTSSKPRMSWRQWSCIIYLLLTPLLTIYVFLHLIPNNWILGIVTDLIAINFHIKALIAIIEPYHKKESDTFRQPSEKQKKRLDQLREVANIRVSDVWVSNQLKRYMPVIFLGGFRFNRHLIADKTFFSQHSEKEQEAIMIFEAYLAKRYYHVLTMVTVTLPLLLYFFIIAQVERLLIPQLGQWPFILGAVLSIILYSLTLRQFVYRGLRLAIDHTDAETVKNVVEKAVENEGKNRKGVDVNAADILIYPTPAQRLRYIREQ</sequence>
<accession>A0ABD5P6E2</accession>
<feature type="transmembrane region" description="Helical" evidence="1">
    <location>
        <begin position="37"/>
        <end position="60"/>
    </location>
</feature>
<evidence type="ECO:0000313" key="3">
    <source>
        <dbReference type="Proteomes" id="UP001595921"/>
    </source>
</evidence>
<proteinExistence type="predicted"/>
<gene>
    <name evidence="2" type="ORF">ACFO0N_00725</name>
</gene>
<keyword evidence="3" id="KW-1185">Reference proteome</keyword>
<reference evidence="2 3" key="1">
    <citation type="journal article" date="2019" name="Int. J. Syst. Evol. Microbiol.">
        <title>The Global Catalogue of Microorganisms (GCM) 10K type strain sequencing project: providing services to taxonomists for standard genome sequencing and annotation.</title>
        <authorList>
            <consortium name="The Broad Institute Genomics Platform"/>
            <consortium name="The Broad Institute Genome Sequencing Center for Infectious Disease"/>
            <person name="Wu L."/>
            <person name="Ma J."/>
        </authorList>
    </citation>
    <scope>NUCLEOTIDE SEQUENCE [LARGE SCALE GENOMIC DNA]</scope>
    <source>
        <strain evidence="2 3">CGMCC 1.12553</strain>
    </source>
</reference>